<name>A0ABN1Q171_9ACTN</name>
<keyword evidence="1" id="KW-1133">Transmembrane helix</keyword>
<dbReference type="Pfam" id="PF11298">
    <property type="entry name" value="DUF3099"/>
    <property type="match status" value="1"/>
</dbReference>
<keyword evidence="1" id="KW-0472">Membrane</keyword>
<sequence length="80" mass="9098">MEKWKRNYLIAMGTSLVLFVLALLVVRPWSTLLMFIMLVVAAALPLIAVIMANKPGEEWVAELDEQEEEKERARRGQGNV</sequence>
<gene>
    <name evidence="2" type="ORF">GCM10009550_01960</name>
</gene>
<dbReference type="RefSeq" id="WP_344235617.1">
    <property type="nucleotide sequence ID" value="NZ_BAAAHH010000001.1"/>
</dbReference>
<dbReference type="Proteomes" id="UP001500665">
    <property type="component" value="Unassembled WGS sequence"/>
</dbReference>
<evidence type="ECO:0000313" key="3">
    <source>
        <dbReference type="Proteomes" id="UP001500665"/>
    </source>
</evidence>
<dbReference type="EMBL" id="BAAAHH010000001">
    <property type="protein sequence ID" value="GAA0936293.1"/>
    <property type="molecule type" value="Genomic_DNA"/>
</dbReference>
<proteinExistence type="predicted"/>
<dbReference type="InterPro" id="IPR021449">
    <property type="entry name" value="DUF3099"/>
</dbReference>
<evidence type="ECO:0000313" key="2">
    <source>
        <dbReference type="EMBL" id="GAA0936293.1"/>
    </source>
</evidence>
<feature type="transmembrane region" description="Helical" evidence="1">
    <location>
        <begin position="32"/>
        <end position="52"/>
    </location>
</feature>
<keyword evidence="3" id="KW-1185">Reference proteome</keyword>
<reference evidence="2 3" key="1">
    <citation type="journal article" date="2019" name="Int. J. Syst. Evol. Microbiol.">
        <title>The Global Catalogue of Microorganisms (GCM) 10K type strain sequencing project: providing services to taxonomists for standard genome sequencing and annotation.</title>
        <authorList>
            <consortium name="The Broad Institute Genomics Platform"/>
            <consortium name="The Broad Institute Genome Sequencing Center for Infectious Disease"/>
            <person name="Wu L."/>
            <person name="Ma J."/>
        </authorList>
    </citation>
    <scope>NUCLEOTIDE SEQUENCE [LARGE SCALE GENOMIC DNA]</scope>
    <source>
        <strain evidence="2 3">JCM 10696</strain>
    </source>
</reference>
<evidence type="ECO:0000256" key="1">
    <source>
        <dbReference type="SAM" id="Phobius"/>
    </source>
</evidence>
<keyword evidence="1" id="KW-0812">Transmembrane</keyword>
<protein>
    <recommendedName>
        <fullName evidence="4">DUF3099 family protein</fullName>
    </recommendedName>
</protein>
<feature type="transmembrane region" description="Helical" evidence="1">
    <location>
        <begin position="7"/>
        <end position="26"/>
    </location>
</feature>
<accession>A0ABN1Q171</accession>
<comment type="caution">
    <text evidence="2">The sequence shown here is derived from an EMBL/GenBank/DDBJ whole genome shotgun (WGS) entry which is preliminary data.</text>
</comment>
<organism evidence="2 3">
    <name type="scientific">Actinocorallia libanotica</name>
    <dbReference type="NCBI Taxonomy" id="46162"/>
    <lineage>
        <taxon>Bacteria</taxon>
        <taxon>Bacillati</taxon>
        <taxon>Actinomycetota</taxon>
        <taxon>Actinomycetes</taxon>
        <taxon>Streptosporangiales</taxon>
        <taxon>Thermomonosporaceae</taxon>
        <taxon>Actinocorallia</taxon>
    </lineage>
</organism>
<evidence type="ECO:0008006" key="4">
    <source>
        <dbReference type="Google" id="ProtNLM"/>
    </source>
</evidence>